<keyword evidence="2" id="KW-1185">Reference proteome</keyword>
<evidence type="ECO:0000313" key="2">
    <source>
        <dbReference type="Proteomes" id="UP000482960"/>
    </source>
</evidence>
<sequence length="124" mass="13754">MVLNGAEPFPERVRQVCAAWLRAGRDGDLLVTDKAFFTVYCWSHNHGIRDPAGPEYDPELAEYVTASYEALGGRAGWNAMLCQRTLCRVCGDRYLLENLGVCTGCMAYTCYRCGPHAHCTGELV</sequence>
<comment type="caution">
    <text evidence="1">The sequence shown here is derived from an EMBL/GenBank/DDBJ whole genome shotgun (WGS) entry which is preliminary data.</text>
</comment>
<evidence type="ECO:0000313" key="1">
    <source>
        <dbReference type="EMBL" id="GFJ95548.1"/>
    </source>
</evidence>
<dbReference type="EMBL" id="BLPG01000001">
    <property type="protein sequence ID" value="GFJ95548.1"/>
    <property type="molecule type" value="Genomic_DNA"/>
</dbReference>
<reference evidence="1 2" key="2">
    <citation type="submission" date="2020-03" db="EMBL/GenBank/DDBJ databases">
        <authorList>
            <person name="Ichikawa N."/>
            <person name="Kimura A."/>
            <person name="Kitahashi Y."/>
            <person name="Uohara A."/>
        </authorList>
    </citation>
    <scope>NUCLEOTIDE SEQUENCE [LARGE SCALE GENOMIC DNA]</scope>
    <source>
        <strain evidence="1 2">NBRC 108638</strain>
    </source>
</reference>
<organism evidence="1 2">
    <name type="scientific">Phytohabitans rumicis</name>
    <dbReference type="NCBI Taxonomy" id="1076125"/>
    <lineage>
        <taxon>Bacteria</taxon>
        <taxon>Bacillati</taxon>
        <taxon>Actinomycetota</taxon>
        <taxon>Actinomycetes</taxon>
        <taxon>Micromonosporales</taxon>
        <taxon>Micromonosporaceae</taxon>
    </lineage>
</organism>
<dbReference type="Proteomes" id="UP000482960">
    <property type="component" value="Unassembled WGS sequence"/>
</dbReference>
<protein>
    <submittedName>
        <fullName evidence="1">Uncharacterized protein</fullName>
    </submittedName>
</protein>
<proteinExistence type="predicted"/>
<dbReference type="AlphaFoldDB" id="A0A6V8LKZ1"/>
<gene>
    <name evidence="1" type="ORF">Prum_091900</name>
</gene>
<name>A0A6V8LKZ1_9ACTN</name>
<reference evidence="1 2" key="1">
    <citation type="submission" date="2020-03" db="EMBL/GenBank/DDBJ databases">
        <title>Whole genome shotgun sequence of Phytohabitans rumicis NBRC 108638.</title>
        <authorList>
            <person name="Komaki H."/>
            <person name="Tamura T."/>
        </authorList>
    </citation>
    <scope>NUCLEOTIDE SEQUENCE [LARGE SCALE GENOMIC DNA]</scope>
    <source>
        <strain evidence="1 2">NBRC 108638</strain>
    </source>
</reference>
<accession>A0A6V8LKZ1</accession>